<reference evidence="2 3" key="1">
    <citation type="submission" date="2019-07" db="EMBL/GenBank/DDBJ databases">
        <title>WGS assembly of Gossypium mustelinum.</title>
        <authorList>
            <person name="Chen Z.J."/>
            <person name="Sreedasyam A."/>
            <person name="Ando A."/>
            <person name="Song Q."/>
            <person name="De L."/>
            <person name="Hulse-Kemp A."/>
            <person name="Ding M."/>
            <person name="Ye W."/>
            <person name="Kirkbride R."/>
            <person name="Jenkins J."/>
            <person name="Plott C."/>
            <person name="Lovell J."/>
            <person name="Lin Y.-M."/>
            <person name="Vaughn R."/>
            <person name="Liu B."/>
            <person name="Li W."/>
            <person name="Simpson S."/>
            <person name="Scheffler B."/>
            <person name="Saski C."/>
            <person name="Grover C."/>
            <person name="Hu G."/>
            <person name="Conover J."/>
            <person name="Carlson J."/>
            <person name="Shu S."/>
            <person name="Boston L."/>
            <person name="Williams M."/>
            <person name="Peterson D."/>
            <person name="Mcgee K."/>
            <person name="Jones D."/>
            <person name="Wendel J."/>
            <person name="Stelly D."/>
            <person name="Grimwood J."/>
            <person name="Schmutz J."/>
        </authorList>
    </citation>
    <scope>NUCLEOTIDE SEQUENCE [LARGE SCALE GENOMIC DNA]</scope>
    <source>
        <strain evidence="2">1408120.09</strain>
    </source>
</reference>
<accession>A0A5D2YBM0</accession>
<proteinExistence type="predicted"/>
<sequence>PSTLFNASCFKTKSIVLYRKQQKKIALTETTMQNKKTSLVTTKRPKNHNQVSKQTRSSQSAKNPKIHIVKRRRKEMEENIDRQ</sequence>
<evidence type="ECO:0000313" key="2">
    <source>
        <dbReference type="EMBL" id="TYJ23494.1"/>
    </source>
</evidence>
<keyword evidence="3" id="KW-1185">Reference proteome</keyword>
<feature type="region of interest" description="Disordered" evidence="1">
    <location>
        <begin position="34"/>
        <end position="83"/>
    </location>
</feature>
<gene>
    <name evidence="2" type="ORF">E1A91_A08G196400v1</name>
</gene>
<evidence type="ECO:0000313" key="3">
    <source>
        <dbReference type="Proteomes" id="UP000323597"/>
    </source>
</evidence>
<feature type="non-terminal residue" evidence="2">
    <location>
        <position position="1"/>
    </location>
</feature>
<feature type="compositionally biased region" description="Basic residues" evidence="1">
    <location>
        <begin position="64"/>
        <end position="73"/>
    </location>
</feature>
<organism evidence="2 3">
    <name type="scientific">Gossypium mustelinum</name>
    <name type="common">Cotton</name>
    <name type="synonym">Gossypium caicoense</name>
    <dbReference type="NCBI Taxonomy" id="34275"/>
    <lineage>
        <taxon>Eukaryota</taxon>
        <taxon>Viridiplantae</taxon>
        <taxon>Streptophyta</taxon>
        <taxon>Embryophyta</taxon>
        <taxon>Tracheophyta</taxon>
        <taxon>Spermatophyta</taxon>
        <taxon>Magnoliopsida</taxon>
        <taxon>eudicotyledons</taxon>
        <taxon>Gunneridae</taxon>
        <taxon>Pentapetalae</taxon>
        <taxon>rosids</taxon>
        <taxon>malvids</taxon>
        <taxon>Malvales</taxon>
        <taxon>Malvaceae</taxon>
        <taxon>Malvoideae</taxon>
        <taxon>Gossypium</taxon>
    </lineage>
</organism>
<dbReference type="EMBL" id="CM017643">
    <property type="protein sequence ID" value="TYJ23494.1"/>
    <property type="molecule type" value="Genomic_DNA"/>
</dbReference>
<dbReference type="AlphaFoldDB" id="A0A5D2YBM0"/>
<feature type="compositionally biased region" description="Polar residues" evidence="1">
    <location>
        <begin position="48"/>
        <end position="62"/>
    </location>
</feature>
<feature type="compositionally biased region" description="Basic and acidic residues" evidence="1">
    <location>
        <begin position="74"/>
        <end position="83"/>
    </location>
</feature>
<protein>
    <submittedName>
        <fullName evidence="2">Uncharacterized protein</fullName>
    </submittedName>
</protein>
<evidence type="ECO:0000256" key="1">
    <source>
        <dbReference type="SAM" id="MobiDB-lite"/>
    </source>
</evidence>
<dbReference type="Proteomes" id="UP000323597">
    <property type="component" value="Chromosome A08"/>
</dbReference>
<name>A0A5D2YBM0_GOSMU</name>